<evidence type="ECO:0000256" key="1">
    <source>
        <dbReference type="SAM" id="Phobius"/>
    </source>
</evidence>
<evidence type="ECO:0000313" key="3">
    <source>
        <dbReference type="Proteomes" id="UP001589755"/>
    </source>
</evidence>
<dbReference type="InterPro" id="IPR052894">
    <property type="entry name" value="AsmA-related"/>
</dbReference>
<dbReference type="Proteomes" id="UP001589755">
    <property type="component" value="Unassembled WGS sequence"/>
</dbReference>
<dbReference type="EMBL" id="JBHLXD010000039">
    <property type="protein sequence ID" value="MFC0210123.1"/>
    <property type="molecule type" value="Genomic_DNA"/>
</dbReference>
<keyword evidence="3" id="KW-1185">Reference proteome</keyword>
<reference evidence="2 3" key="1">
    <citation type="submission" date="2024-09" db="EMBL/GenBank/DDBJ databases">
        <authorList>
            <person name="Sun Q."/>
            <person name="Mori K."/>
        </authorList>
    </citation>
    <scope>NUCLEOTIDE SEQUENCE [LARGE SCALE GENOMIC DNA]</scope>
    <source>
        <strain evidence="2 3">CCM 8543</strain>
    </source>
</reference>
<dbReference type="PANTHER" id="PTHR30441:SF4">
    <property type="entry name" value="PROTEIN ASMA"/>
    <property type="match status" value="1"/>
</dbReference>
<dbReference type="PANTHER" id="PTHR30441">
    <property type="entry name" value="DUF748 DOMAIN-CONTAINING PROTEIN"/>
    <property type="match status" value="1"/>
</dbReference>
<comment type="caution">
    <text evidence="2">The sequence shown here is derived from an EMBL/GenBank/DDBJ whole genome shotgun (WGS) entry which is preliminary data.</text>
</comment>
<evidence type="ECO:0000313" key="2">
    <source>
        <dbReference type="EMBL" id="MFC0210123.1"/>
    </source>
</evidence>
<keyword evidence="1" id="KW-1133">Transmembrane helix</keyword>
<protein>
    <submittedName>
        <fullName evidence="2">AsmA-like C-terminal region-containing protein</fullName>
    </submittedName>
</protein>
<keyword evidence="1" id="KW-0472">Membrane</keyword>
<accession>A0ABV6DBT8</accession>
<feature type="transmembrane region" description="Helical" evidence="1">
    <location>
        <begin position="7"/>
        <end position="28"/>
    </location>
</feature>
<proteinExistence type="predicted"/>
<sequence length="608" mass="64388">MARKSIWAAGVVVIVATLFVIGLPFVAYTQIVRDGIAYQLGAWSGYRVQLNDTPDIRVWPFRAILHDVTFSDWGETNPDPVIEADRIEIDLSALAALRGEVVFTKMRLIRPVLRLHGTEGELSLTPPQSWGRLSRSVAAARELVAATPAQPDIGALPSDAFGEVEFVNARIATRAGERSVDIVTSLNGRLNWPALNRQASISARGIWHGENVALEASSTQPLILLGGGVAPVRVSLQSEPASVAFTGTADFSGRNFVDGQLDFSAPSLNRLVEWTHAVRMPGTRVGPVTVTARVTGDMSRLTFENTTLAVDGSTGKGLLNMNLEPDRPSIAGTLAFDTLNLRALLDTFSPFSPSIEPGRATPPSMNPRGYDFDLRFSATKASFDSAQLSRVAAAVKVKDGLSTFDISDAAAFGGAIQLGVRTDRTGANEIVEIRMLCKEIDIAQLARTFGVERLVPQARGSLSVMVKGSGDNLDAVLETADGSISAAFGAGSVPGLSLEAFLQRSAEGDFFPLSALSEGALPIEGAQIEAKLSKGVAAIDKAELRSGQHLIALDGLVPFAGRGLALYGTVTAPEGADARLKSPLRFFVGGSWSAPFIASFLPPAAEGQ</sequence>
<dbReference type="RefSeq" id="WP_261520514.1">
    <property type="nucleotide sequence ID" value="NZ_JAODNW010000011.1"/>
</dbReference>
<organism evidence="2 3">
    <name type="scientific">Chelativorans intermedius</name>
    <dbReference type="NCBI Taxonomy" id="515947"/>
    <lineage>
        <taxon>Bacteria</taxon>
        <taxon>Pseudomonadati</taxon>
        <taxon>Pseudomonadota</taxon>
        <taxon>Alphaproteobacteria</taxon>
        <taxon>Hyphomicrobiales</taxon>
        <taxon>Phyllobacteriaceae</taxon>
        <taxon>Chelativorans</taxon>
    </lineage>
</organism>
<gene>
    <name evidence="2" type="ORF">ACFFJ2_17125</name>
</gene>
<name>A0ABV6DBT8_9HYPH</name>
<keyword evidence="1" id="KW-0812">Transmembrane</keyword>